<keyword evidence="2" id="KW-1185">Reference proteome</keyword>
<organism evidence="1 2">
    <name type="scientific">Bradyrhizobium forestalis</name>
    <dbReference type="NCBI Taxonomy" id="1419263"/>
    <lineage>
        <taxon>Bacteria</taxon>
        <taxon>Pseudomonadati</taxon>
        <taxon>Pseudomonadota</taxon>
        <taxon>Alphaproteobacteria</taxon>
        <taxon>Hyphomicrobiales</taxon>
        <taxon>Nitrobacteraceae</taxon>
        <taxon>Bradyrhizobium</taxon>
    </lineage>
</organism>
<proteinExistence type="predicted"/>
<dbReference type="AlphaFoldDB" id="A0A2M8RGU7"/>
<reference evidence="1 2" key="1">
    <citation type="submission" date="2017-11" db="EMBL/GenBank/DDBJ databases">
        <title>Bradyrhizobium forestalis sp. nov., an efficient nitrogen-fixing bacterium isolated from nodules of forest legume species in the Amazon.</title>
        <authorList>
            <person name="Costa E.M."/>
            <person name="Guimaraes A."/>
            <person name="Carvalho T.S."/>
            <person name="Rodrigues T.L."/>
            <person name="Ribeiro P.R.A."/>
            <person name="Lebbe L."/>
            <person name="Willems A."/>
            <person name="Moreira F.M.S."/>
        </authorList>
    </citation>
    <scope>NUCLEOTIDE SEQUENCE [LARGE SCALE GENOMIC DNA]</scope>
    <source>
        <strain evidence="1 2">INPA54B</strain>
    </source>
</reference>
<evidence type="ECO:0000313" key="2">
    <source>
        <dbReference type="Proteomes" id="UP000231194"/>
    </source>
</evidence>
<sequence length="128" mass="13392">MPAMPPRPPYRGIRPQNQSCLSMAALGGSGPKSGSGSAFGGQWPSLLVVVLQDLVAGLRDLGPILLQAGQDGEIALVDDRTAELLHIAGAGLLLGVGATPLLGERRRRKGCRQQGESDEKLTHCIPSF</sequence>
<evidence type="ECO:0000313" key="1">
    <source>
        <dbReference type="EMBL" id="PJG57042.1"/>
    </source>
</evidence>
<dbReference type="EMBL" id="PGVG01000001">
    <property type="protein sequence ID" value="PJG57042.1"/>
    <property type="molecule type" value="Genomic_DNA"/>
</dbReference>
<name>A0A2M8RGU7_9BRAD</name>
<gene>
    <name evidence="1" type="ORF">CVM73_01110</name>
</gene>
<protein>
    <submittedName>
        <fullName evidence="1">Uncharacterized protein</fullName>
    </submittedName>
</protein>
<dbReference type="Proteomes" id="UP000231194">
    <property type="component" value="Unassembled WGS sequence"/>
</dbReference>
<comment type="caution">
    <text evidence="1">The sequence shown here is derived from an EMBL/GenBank/DDBJ whole genome shotgun (WGS) entry which is preliminary data.</text>
</comment>
<accession>A0A2M8RGU7</accession>